<feature type="compositionally biased region" description="Acidic residues" evidence="1">
    <location>
        <begin position="164"/>
        <end position="174"/>
    </location>
</feature>
<keyword evidence="3" id="KW-1185">Reference proteome</keyword>
<feature type="compositionally biased region" description="Polar residues" evidence="1">
    <location>
        <begin position="40"/>
        <end position="55"/>
    </location>
</feature>
<evidence type="ECO:0008006" key="4">
    <source>
        <dbReference type="Google" id="ProtNLM"/>
    </source>
</evidence>
<dbReference type="PhylomeDB" id="S8AZE0"/>
<dbReference type="HOGENOM" id="CLU_591800_0_0_1"/>
<feature type="compositionally biased region" description="Polar residues" evidence="1">
    <location>
        <begin position="95"/>
        <end position="104"/>
    </location>
</feature>
<feature type="region of interest" description="Disordered" evidence="1">
    <location>
        <begin position="153"/>
        <end position="247"/>
    </location>
</feature>
<feature type="compositionally biased region" description="Polar residues" evidence="1">
    <location>
        <begin position="176"/>
        <end position="198"/>
    </location>
</feature>
<organism evidence="2 3">
    <name type="scientific">Penicillium oxalicum (strain 114-2 / CGMCC 5302)</name>
    <name type="common">Penicillium decumbens</name>
    <dbReference type="NCBI Taxonomy" id="933388"/>
    <lineage>
        <taxon>Eukaryota</taxon>
        <taxon>Fungi</taxon>
        <taxon>Dikarya</taxon>
        <taxon>Ascomycota</taxon>
        <taxon>Pezizomycotina</taxon>
        <taxon>Eurotiomycetes</taxon>
        <taxon>Eurotiomycetidae</taxon>
        <taxon>Eurotiales</taxon>
        <taxon>Aspergillaceae</taxon>
        <taxon>Penicillium</taxon>
    </lineage>
</organism>
<dbReference type="EMBL" id="KB644410">
    <property type="protein sequence ID" value="EPS27347.1"/>
    <property type="molecule type" value="Genomic_DNA"/>
</dbReference>
<dbReference type="Proteomes" id="UP000019376">
    <property type="component" value="Unassembled WGS sequence"/>
</dbReference>
<sequence length="513" mass="54141">MSAQSPHLLTPKAARNNNNHIANSAMSGTPQPHPRRASKKSNTPQFKNSALLNTPPSSPPGHMSPAGAGAMTDSSVNVQSKKRPPRSGKKPQPRNVNGNSSGPYQNGHKHSNSQSGAATPAKDSAVAYAGPTFHASPAPSALPIPSFFSKSLPESELAPHLETDSDTADMEADLETTPSKLRTARSQPTKPSQASHQPSPLDFLFQAAVQARASNTMGSPEASTRMRSPQTDSKVLRSHSNHTAGGMFSMELETDRARASPIGPSFAPSYQDRMNALRSASSPTHSPSPAPAAPSGDQYRATTEQLKHMLLNPRPQEPPASNNSPPIKPTRDFGAASPVRPNINASVPHYATPMRAYSGPPQPSHADGHGHTASPAANPYVYGPGSQPLRNTNSPLRREVPVANGYGSIYGNGANSSFYSNTHSSGYSSPAPYANHTFAATAPAAVPYQNNFVSPQPQYHQAAFPLTNSSSSTSRPVDTKKMEDDLRRILKLDAAATTAPSLPSTNLQSSFAA</sequence>
<feature type="region of interest" description="Disordered" evidence="1">
    <location>
        <begin position="259"/>
        <end position="298"/>
    </location>
</feature>
<dbReference type="OrthoDB" id="2142961at2759"/>
<dbReference type="eggNOG" id="ENOG502SC1U">
    <property type="taxonomic scope" value="Eukaryota"/>
</dbReference>
<feature type="region of interest" description="Disordered" evidence="1">
    <location>
        <begin position="1"/>
        <end position="123"/>
    </location>
</feature>
<feature type="region of interest" description="Disordered" evidence="1">
    <location>
        <begin position="312"/>
        <end position="385"/>
    </location>
</feature>
<dbReference type="GO" id="GO:0016071">
    <property type="term" value="P:mRNA metabolic process"/>
    <property type="evidence" value="ECO:0007669"/>
    <property type="project" value="UniProtKB-ARBA"/>
</dbReference>
<evidence type="ECO:0000313" key="3">
    <source>
        <dbReference type="Proteomes" id="UP000019376"/>
    </source>
</evidence>
<name>S8AZE0_PENO1</name>
<feature type="compositionally biased region" description="Polar residues" evidence="1">
    <location>
        <begin position="15"/>
        <end position="30"/>
    </location>
</feature>
<accession>S8AZE0</accession>
<feature type="compositionally biased region" description="Polar residues" evidence="1">
    <location>
        <begin position="212"/>
        <end position="233"/>
    </location>
</feature>
<reference evidence="2 3" key="1">
    <citation type="journal article" date="2013" name="PLoS ONE">
        <title>Genomic and secretomic analyses reveal unique features of the lignocellulolytic enzyme system of Penicillium decumbens.</title>
        <authorList>
            <person name="Liu G."/>
            <person name="Zhang L."/>
            <person name="Wei X."/>
            <person name="Zou G."/>
            <person name="Qin Y."/>
            <person name="Ma L."/>
            <person name="Li J."/>
            <person name="Zheng H."/>
            <person name="Wang S."/>
            <person name="Wang C."/>
            <person name="Xun L."/>
            <person name="Zhao G.-P."/>
            <person name="Zhou Z."/>
            <person name="Qu Y."/>
        </authorList>
    </citation>
    <scope>NUCLEOTIDE SEQUENCE [LARGE SCALE GENOMIC DNA]</scope>
    <source>
        <strain evidence="3">114-2 / CGMCC 5302</strain>
    </source>
</reference>
<proteinExistence type="predicted"/>
<evidence type="ECO:0000256" key="1">
    <source>
        <dbReference type="SAM" id="MobiDB-lite"/>
    </source>
</evidence>
<protein>
    <recommendedName>
        <fullName evidence="4">Proteophosphoglycan 5</fullName>
    </recommendedName>
</protein>
<dbReference type="InterPro" id="IPR028322">
    <property type="entry name" value="PNRC-like_rgn"/>
</dbReference>
<dbReference type="AlphaFoldDB" id="S8AZE0"/>
<feature type="compositionally biased region" description="Polar residues" evidence="1">
    <location>
        <begin position="500"/>
        <end position="513"/>
    </location>
</feature>
<gene>
    <name evidence="2" type="ORF">PDE_02290</name>
</gene>
<dbReference type="Pfam" id="PF15365">
    <property type="entry name" value="PNRC"/>
    <property type="match status" value="1"/>
</dbReference>
<feature type="region of interest" description="Disordered" evidence="1">
    <location>
        <begin position="493"/>
        <end position="513"/>
    </location>
</feature>
<feature type="compositionally biased region" description="Basic residues" evidence="1">
    <location>
        <begin position="80"/>
        <end position="92"/>
    </location>
</feature>
<evidence type="ECO:0000313" key="2">
    <source>
        <dbReference type="EMBL" id="EPS27347.1"/>
    </source>
</evidence>